<dbReference type="EMBL" id="ML121550">
    <property type="protein sequence ID" value="RPB22725.1"/>
    <property type="molecule type" value="Genomic_DNA"/>
</dbReference>
<sequence length="92" mass="10469">MRSLLRCCRSDSEYTFIRWVWLCSISIHIHAPTLPHPLPKSVRLHCLTALPLVLFMNGELSTCLLRLDRVHTQSLSLHPSSSPPTAHWQSNG</sequence>
<dbReference type="Proteomes" id="UP000267821">
    <property type="component" value="Unassembled WGS sequence"/>
</dbReference>
<dbReference type="AlphaFoldDB" id="A0A3N4LXE9"/>
<name>A0A3N4LXE9_9PEZI</name>
<proteinExistence type="predicted"/>
<reference evidence="1 2" key="1">
    <citation type="journal article" date="2018" name="Nat. Ecol. Evol.">
        <title>Pezizomycetes genomes reveal the molecular basis of ectomycorrhizal truffle lifestyle.</title>
        <authorList>
            <person name="Murat C."/>
            <person name="Payen T."/>
            <person name="Noel B."/>
            <person name="Kuo A."/>
            <person name="Morin E."/>
            <person name="Chen J."/>
            <person name="Kohler A."/>
            <person name="Krizsan K."/>
            <person name="Balestrini R."/>
            <person name="Da Silva C."/>
            <person name="Montanini B."/>
            <person name="Hainaut M."/>
            <person name="Levati E."/>
            <person name="Barry K.W."/>
            <person name="Belfiori B."/>
            <person name="Cichocki N."/>
            <person name="Clum A."/>
            <person name="Dockter R.B."/>
            <person name="Fauchery L."/>
            <person name="Guy J."/>
            <person name="Iotti M."/>
            <person name="Le Tacon F."/>
            <person name="Lindquist E.A."/>
            <person name="Lipzen A."/>
            <person name="Malagnac F."/>
            <person name="Mello A."/>
            <person name="Molinier V."/>
            <person name="Miyauchi S."/>
            <person name="Poulain J."/>
            <person name="Riccioni C."/>
            <person name="Rubini A."/>
            <person name="Sitrit Y."/>
            <person name="Splivallo R."/>
            <person name="Traeger S."/>
            <person name="Wang M."/>
            <person name="Zifcakova L."/>
            <person name="Wipf D."/>
            <person name="Zambonelli A."/>
            <person name="Paolocci F."/>
            <person name="Nowrousian M."/>
            <person name="Ottonello S."/>
            <person name="Baldrian P."/>
            <person name="Spatafora J.W."/>
            <person name="Henrissat B."/>
            <person name="Nagy L.G."/>
            <person name="Aury J.M."/>
            <person name="Wincker P."/>
            <person name="Grigoriev I.V."/>
            <person name="Bonfante P."/>
            <person name="Martin F.M."/>
        </authorList>
    </citation>
    <scope>NUCLEOTIDE SEQUENCE [LARGE SCALE GENOMIC DNA]</scope>
    <source>
        <strain evidence="1 2">ATCC MYA-4762</strain>
    </source>
</reference>
<organism evidence="1 2">
    <name type="scientific">Terfezia boudieri ATCC MYA-4762</name>
    <dbReference type="NCBI Taxonomy" id="1051890"/>
    <lineage>
        <taxon>Eukaryota</taxon>
        <taxon>Fungi</taxon>
        <taxon>Dikarya</taxon>
        <taxon>Ascomycota</taxon>
        <taxon>Pezizomycotina</taxon>
        <taxon>Pezizomycetes</taxon>
        <taxon>Pezizales</taxon>
        <taxon>Pezizaceae</taxon>
        <taxon>Terfezia</taxon>
    </lineage>
</organism>
<evidence type="ECO:0000313" key="1">
    <source>
        <dbReference type="EMBL" id="RPB22725.1"/>
    </source>
</evidence>
<keyword evidence="2" id="KW-1185">Reference proteome</keyword>
<evidence type="ECO:0000313" key="2">
    <source>
        <dbReference type="Proteomes" id="UP000267821"/>
    </source>
</evidence>
<dbReference type="InParanoid" id="A0A3N4LXE9"/>
<accession>A0A3N4LXE9</accession>
<gene>
    <name evidence="1" type="ORF">L211DRAFT_321382</name>
</gene>
<protein>
    <submittedName>
        <fullName evidence="1">Uncharacterized protein</fullName>
    </submittedName>
</protein>